<keyword evidence="1" id="KW-0547">Nucleotide-binding</keyword>
<feature type="modified residue" description="4-aspartylphosphate" evidence="3">
    <location>
        <position position="60"/>
    </location>
</feature>
<dbReference type="GO" id="GO:0009898">
    <property type="term" value="C:cytoplasmic side of plasma membrane"/>
    <property type="evidence" value="ECO:0007669"/>
    <property type="project" value="TreeGrafter"/>
</dbReference>
<dbReference type="GO" id="GO:0005829">
    <property type="term" value="C:cytosol"/>
    <property type="evidence" value="ECO:0007669"/>
    <property type="project" value="TreeGrafter"/>
</dbReference>
<dbReference type="PANTHER" id="PTHR43384:SF6">
    <property type="entry name" value="SEPTUM SITE-DETERMINING PROTEIN MIND HOMOLOG, CHLOROPLASTIC"/>
    <property type="match status" value="1"/>
</dbReference>
<dbReference type="EMBL" id="DNAA01000023">
    <property type="protein sequence ID" value="HBA08273.1"/>
    <property type="molecule type" value="Genomic_DNA"/>
</dbReference>
<dbReference type="Gene3D" id="3.40.50.2300">
    <property type="match status" value="1"/>
</dbReference>
<keyword evidence="3" id="KW-0597">Phosphoprotein</keyword>
<dbReference type="InterPro" id="IPR011006">
    <property type="entry name" value="CheY-like_superfamily"/>
</dbReference>
<dbReference type="PROSITE" id="PS50110">
    <property type="entry name" value="RESPONSE_REGULATORY"/>
    <property type="match status" value="1"/>
</dbReference>
<keyword evidence="2" id="KW-0067">ATP-binding</keyword>
<reference evidence="5 6" key="1">
    <citation type="journal article" date="2018" name="Nat. Biotechnol.">
        <title>A standardized bacterial taxonomy based on genome phylogeny substantially revises the tree of life.</title>
        <authorList>
            <person name="Parks D.H."/>
            <person name="Chuvochina M."/>
            <person name="Waite D.W."/>
            <person name="Rinke C."/>
            <person name="Skarshewski A."/>
            <person name="Chaumeil P.A."/>
            <person name="Hugenholtz P."/>
        </authorList>
    </citation>
    <scope>NUCLEOTIDE SEQUENCE [LARGE SCALE GENOMIC DNA]</scope>
    <source>
        <strain evidence="5">UBA9958</strain>
    </source>
</reference>
<dbReference type="SUPFAM" id="SSF52172">
    <property type="entry name" value="CheY-like"/>
    <property type="match status" value="1"/>
</dbReference>
<evidence type="ECO:0000313" key="6">
    <source>
        <dbReference type="Proteomes" id="UP000264313"/>
    </source>
</evidence>
<accession>A0A351R8A2</accession>
<evidence type="ECO:0000313" key="5">
    <source>
        <dbReference type="EMBL" id="HBA08273.1"/>
    </source>
</evidence>
<gene>
    <name evidence="5" type="ORF">DCW48_00885</name>
</gene>
<dbReference type="GO" id="GO:0051782">
    <property type="term" value="P:negative regulation of cell division"/>
    <property type="evidence" value="ECO:0007669"/>
    <property type="project" value="TreeGrafter"/>
</dbReference>
<dbReference type="SMART" id="SM00448">
    <property type="entry name" value="REC"/>
    <property type="match status" value="1"/>
</dbReference>
<sequence>MNGGKKMKIIVISPNKVLREEILHSLKSAEAARHSLVFDDGLDDLGHLVEGEHPDLIIIDGICVESGRLSTLEHICLRYPNVSIIILSENASSEFLMAAMRSGVKDVLGLPLQKSDLQAAVNRVELKQAAPKNKKGKVITFVGSKGGSGATFLACNLAYILAKSSNAKVALLDLNLQFGDAVLFVNDHVPSNTLADVARNIKRLDASLLSSSMVNILPNFSVLAAPEDAESAQDVRPEHIESLLKLTTSQYDFVVIDIGRTLNATGVKALDYADLIFIVLQETLPFIRDSKRLLHALHSLGYAKDKVKVVLNRYEKGGDIRLIDVETALGMKVFKTIPNSYQSVSASVNQGVPIMEISKNDAVTKALQEVAENLVEGAKAKKAGWLDSLLHHASLF</sequence>
<evidence type="ECO:0000256" key="2">
    <source>
        <dbReference type="ARBA" id="ARBA00022840"/>
    </source>
</evidence>
<dbReference type="GO" id="GO:0000160">
    <property type="term" value="P:phosphorelay signal transduction system"/>
    <property type="evidence" value="ECO:0007669"/>
    <property type="project" value="InterPro"/>
</dbReference>
<dbReference type="Gene3D" id="3.40.50.300">
    <property type="entry name" value="P-loop containing nucleotide triphosphate hydrolases"/>
    <property type="match status" value="1"/>
</dbReference>
<dbReference type="SUPFAM" id="SSF52540">
    <property type="entry name" value="P-loop containing nucleoside triphosphate hydrolases"/>
    <property type="match status" value="1"/>
</dbReference>
<dbReference type="InterPro" id="IPR025669">
    <property type="entry name" value="AAA_dom"/>
</dbReference>
<evidence type="ECO:0000256" key="1">
    <source>
        <dbReference type="ARBA" id="ARBA00022741"/>
    </source>
</evidence>
<dbReference type="GO" id="GO:0016887">
    <property type="term" value="F:ATP hydrolysis activity"/>
    <property type="evidence" value="ECO:0007669"/>
    <property type="project" value="TreeGrafter"/>
</dbReference>
<dbReference type="AlphaFoldDB" id="A0A351R8A2"/>
<dbReference type="InterPro" id="IPR027417">
    <property type="entry name" value="P-loop_NTPase"/>
</dbReference>
<organism evidence="5 6">
    <name type="scientific">Methylotenera mobilis</name>
    <dbReference type="NCBI Taxonomy" id="359408"/>
    <lineage>
        <taxon>Bacteria</taxon>
        <taxon>Pseudomonadati</taxon>
        <taxon>Pseudomonadota</taxon>
        <taxon>Betaproteobacteria</taxon>
        <taxon>Nitrosomonadales</taxon>
        <taxon>Methylophilaceae</taxon>
        <taxon>Methylotenera</taxon>
    </lineage>
</organism>
<comment type="caution">
    <text evidence="5">The sequence shown here is derived from an EMBL/GenBank/DDBJ whole genome shotgun (WGS) entry which is preliminary data.</text>
</comment>
<evidence type="ECO:0000259" key="4">
    <source>
        <dbReference type="PROSITE" id="PS50110"/>
    </source>
</evidence>
<name>A0A351R8A2_9PROT</name>
<evidence type="ECO:0000256" key="3">
    <source>
        <dbReference type="PROSITE-ProRule" id="PRU00169"/>
    </source>
</evidence>
<feature type="domain" description="Response regulatory" evidence="4">
    <location>
        <begin position="8"/>
        <end position="125"/>
    </location>
</feature>
<dbReference type="InterPro" id="IPR050625">
    <property type="entry name" value="ParA/MinD_ATPase"/>
</dbReference>
<proteinExistence type="predicted"/>
<dbReference type="Proteomes" id="UP000264313">
    <property type="component" value="Unassembled WGS sequence"/>
</dbReference>
<dbReference type="InterPro" id="IPR001789">
    <property type="entry name" value="Sig_transdc_resp-reg_receiver"/>
</dbReference>
<dbReference type="GO" id="GO:0005524">
    <property type="term" value="F:ATP binding"/>
    <property type="evidence" value="ECO:0007669"/>
    <property type="project" value="UniProtKB-KW"/>
</dbReference>
<protein>
    <submittedName>
        <fullName evidence="5">Response regulator receiver protein</fullName>
    </submittedName>
</protein>
<dbReference type="Pfam" id="PF13614">
    <property type="entry name" value="AAA_31"/>
    <property type="match status" value="1"/>
</dbReference>
<dbReference type="PANTHER" id="PTHR43384">
    <property type="entry name" value="SEPTUM SITE-DETERMINING PROTEIN MIND HOMOLOG, CHLOROPLASTIC-RELATED"/>
    <property type="match status" value="1"/>
</dbReference>